<accession>A0A2N1JG70</accession>
<name>A0A2N1JG70_9BASI</name>
<gene>
    <name evidence="10" type="ORF">MVES_000078</name>
</gene>
<evidence type="ECO:0000313" key="10">
    <source>
        <dbReference type="EMBL" id="PKI85554.1"/>
    </source>
</evidence>
<dbReference type="Proteomes" id="UP000232875">
    <property type="component" value="Unassembled WGS sequence"/>
</dbReference>
<dbReference type="GO" id="GO:0005634">
    <property type="term" value="C:nucleus"/>
    <property type="evidence" value="ECO:0007669"/>
    <property type="project" value="UniProtKB-SubCell"/>
</dbReference>
<evidence type="ECO:0000256" key="4">
    <source>
        <dbReference type="ARBA" id="ARBA00009461"/>
    </source>
</evidence>
<dbReference type="PANTHER" id="PTHR41391">
    <property type="entry name" value="RESTRICTION OF TELOMERE CAPPING PROTEIN 4"/>
    <property type="match status" value="1"/>
</dbReference>
<evidence type="ECO:0000259" key="9">
    <source>
        <dbReference type="Pfam" id="PF14474"/>
    </source>
</evidence>
<dbReference type="EMBL" id="KZ454987">
    <property type="protein sequence ID" value="PKI85554.1"/>
    <property type="molecule type" value="Genomic_DNA"/>
</dbReference>
<protein>
    <recommendedName>
        <fullName evidence="5">Restriction of telomere capping protein 4</fullName>
    </recommendedName>
</protein>
<comment type="subcellular location">
    <subcellularLocation>
        <location evidence="3">Cytoplasm</location>
    </subcellularLocation>
    <subcellularLocation>
        <location evidence="2">Nucleus</location>
    </subcellularLocation>
</comment>
<dbReference type="AlphaFoldDB" id="A0A2N1JG70"/>
<dbReference type="OrthoDB" id="128308at2759"/>
<reference evidence="10 11" key="1">
    <citation type="submission" date="2017-10" db="EMBL/GenBank/DDBJ databases">
        <title>A novel species of cold-tolerant Malassezia isolated from bats.</title>
        <authorList>
            <person name="Lorch J.M."/>
            <person name="Palmer J.M."/>
            <person name="Vanderwolf K.J."/>
            <person name="Schmidt K.Z."/>
            <person name="Verant M.L."/>
            <person name="Weller T.J."/>
            <person name="Blehert D.S."/>
        </authorList>
    </citation>
    <scope>NUCLEOTIDE SEQUENCE [LARGE SCALE GENOMIC DNA]</scope>
    <source>
        <strain evidence="10 11">NWHC:44797-103</strain>
    </source>
</reference>
<proteinExistence type="inferred from homology"/>
<keyword evidence="7" id="KW-0539">Nucleus</keyword>
<feature type="domain" description="Restriction of telomere capping protein 4 C-terminal" evidence="9">
    <location>
        <begin position="117"/>
        <end position="206"/>
    </location>
</feature>
<sequence>MSIGCAADRPRLIIPPKRKTSATEESFEKWREEFGADDAPSAALEPALPLSAEITQCPYCQEPVDNPSRKLKRMLHYWEQRSCYGHVLRPTDTIAVCQQHRDERSVLPAGQQRGWPYGEQGRELFTDIVHTAYVQDPLLPSLDLRNPSMLQKIQPLGACEFVDHVLVPELACMLIQDDMGGKEAGIELAHARQVQNESHKFGVAMYPSDACGPAQNTRRASGSWVGASPKRARQHSMDKNAYTRTLYVQQTLDGMRRSTRIQQVGQHITVESDSEEEKGSAASQTWHQQRLHLPRLHAASERPAPLPGKHNHDI</sequence>
<organism evidence="10 11">
    <name type="scientific">Malassezia vespertilionis</name>
    <dbReference type="NCBI Taxonomy" id="2020962"/>
    <lineage>
        <taxon>Eukaryota</taxon>
        <taxon>Fungi</taxon>
        <taxon>Dikarya</taxon>
        <taxon>Basidiomycota</taxon>
        <taxon>Ustilaginomycotina</taxon>
        <taxon>Malasseziomycetes</taxon>
        <taxon>Malasseziales</taxon>
        <taxon>Malasseziaceae</taxon>
        <taxon>Malassezia</taxon>
    </lineage>
</organism>
<dbReference type="STRING" id="2020962.A0A2N1JG70"/>
<evidence type="ECO:0000256" key="6">
    <source>
        <dbReference type="ARBA" id="ARBA00022490"/>
    </source>
</evidence>
<keyword evidence="6" id="KW-0963">Cytoplasm</keyword>
<feature type="region of interest" description="Disordered" evidence="8">
    <location>
        <begin position="269"/>
        <end position="289"/>
    </location>
</feature>
<evidence type="ECO:0000256" key="3">
    <source>
        <dbReference type="ARBA" id="ARBA00004496"/>
    </source>
</evidence>
<dbReference type="GO" id="GO:0005737">
    <property type="term" value="C:cytoplasm"/>
    <property type="evidence" value="ECO:0007669"/>
    <property type="project" value="UniProtKB-SubCell"/>
</dbReference>
<evidence type="ECO:0000256" key="7">
    <source>
        <dbReference type="ARBA" id="ARBA00023242"/>
    </source>
</evidence>
<dbReference type="InterPro" id="IPR039024">
    <property type="entry name" value="RTC4"/>
</dbReference>
<dbReference type="InterPro" id="IPR028094">
    <property type="entry name" value="RTC4_C"/>
</dbReference>
<evidence type="ECO:0000256" key="5">
    <source>
        <dbReference type="ARBA" id="ARBA00015162"/>
    </source>
</evidence>
<feature type="region of interest" description="Disordered" evidence="8">
    <location>
        <begin position="213"/>
        <end position="236"/>
    </location>
</feature>
<evidence type="ECO:0000256" key="2">
    <source>
        <dbReference type="ARBA" id="ARBA00004123"/>
    </source>
</evidence>
<dbReference type="Pfam" id="PF14474">
    <property type="entry name" value="RTC4"/>
    <property type="match status" value="1"/>
</dbReference>
<keyword evidence="11" id="KW-1185">Reference proteome</keyword>
<dbReference type="PANTHER" id="PTHR41391:SF1">
    <property type="entry name" value="RESTRICTION OF TELOMERE CAPPING PROTEIN 4"/>
    <property type="match status" value="1"/>
</dbReference>
<evidence type="ECO:0000313" key="11">
    <source>
        <dbReference type="Proteomes" id="UP000232875"/>
    </source>
</evidence>
<comment type="function">
    <text evidence="1">May be involved in a process influencing telomere capping.</text>
</comment>
<comment type="similarity">
    <text evidence="4">Belongs to the RTC4 family.</text>
</comment>
<evidence type="ECO:0000256" key="8">
    <source>
        <dbReference type="SAM" id="MobiDB-lite"/>
    </source>
</evidence>
<evidence type="ECO:0000256" key="1">
    <source>
        <dbReference type="ARBA" id="ARBA00002738"/>
    </source>
</evidence>